<evidence type="ECO:0000256" key="2">
    <source>
        <dbReference type="ARBA" id="ARBA00007284"/>
    </source>
</evidence>
<dbReference type="PANTHER" id="PTHR12704">
    <property type="entry name" value="TRANS-GOLGI PROTEIN GMX33"/>
    <property type="match status" value="1"/>
</dbReference>
<keyword evidence="3" id="KW-0333">Golgi apparatus</keyword>
<dbReference type="GO" id="GO:0070273">
    <property type="term" value="F:phosphatidylinositol-4-phosphate binding"/>
    <property type="evidence" value="ECO:0007669"/>
    <property type="project" value="InterPro"/>
</dbReference>
<evidence type="ECO:0000256" key="4">
    <source>
        <dbReference type="ARBA" id="ARBA00023121"/>
    </source>
</evidence>
<organism evidence="7 8">
    <name type="scientific">Mytilus coruscus</name>
    <name type="common">Sea mussel</name>
    <dbReference type="NCBI Taxonomy" id="42192"/>
    <lineage>
        <taxon>Eukaryota</taxon>
        <taxon>Metazoa</taxon>
        <taxon>Spiralia</taxon>
        <taxon>Lophotrochozoa</taxon>
        <taxon>Mollusca</taxon>
        <taxon>Bivalvia</taxon>
        <taxon>Autobranchia</taxon>
        <taxon>Pteriomorphia</taxon>
        <taxon>Mytilida</taxon>
        <taxon>Mytiloidea</taxon>
        <taxon>Mytilidae</taxon>
        <taxon>Mytilinae</taxon>
        <taxon>Mytilus</taxon>
    </lineage>
</organism>
<dbReference type="Proteomes" id="UP000507470">
    <property type="component" value="Unassembled WGS sequence"/>
</dbReference>
<evidence type="ECO:0000313" key="8">
    <source>
        <dbReference type="Proteomes" id="UP000507470"/>
    </source>
</evidence>
<dbReference type="OrthoDB" id="2189106at2759"/>
<dbReference type="GO" id="GO:0006890">
    <property type="term" value="P:retrograde vesicle-mediated transport, Golgi to endoplasmic reticulum"/>
    <property type="evidence" value="ECO:0007669"/>
    <property type="project" value="TreeGrafter"/>
</dbReference>
<evidence type="ECO:0000313" key="7">
    <source>
        <dbReference type="EMBL" id="CAC5412268.1"/>
    </source>
</evidence>
<dbReference type="EMBL" id="CACVKT020007992">
    <property type="protein sequence ID" value="CAC5412268.1"/>
    <property type="molecule type" value="Genomic_DNA"/>
</dbReference>
<dbReference type="GO" id="GO:0007030">
    <property type="term" value="P:Golgi organization"/>
    <property type="evidence" value="ECO:0007669"/>
    <property type="project" value="TreeGrafter"/>
</dbReference>
<dbReference type="PANTHER" id="PTHR12704:SF2">
    <property type="entry name" value="GOLGI PHOSPHOPROTEIN 3 HOMOLOG SAURON"/>
    <property type="match status" value="1"/>
</dbReference>
<dbReference type="AlphaFoldDB" id="A0A6J8DUG0"/>
<protein>
    <submittedName>
        <fullName evidence="7">GOLPH3</fullName>
    </submittedName>
</protein>
<dbReference type="FunFam" id="1.10.3630.10:FF:000001">
    <property type="entry name" value="Golgi phosphoprotein 3"/>
    <property type="match status" value="1"/>
</dbReference>
<keyword evidence="4" id="KW-0446">Lipid-binding</keyword>
<reference evidence="7 8" key="1">
    <citation type="submission" date="2020-06" db="EMBL/GenBank/DDBJ databases">
        <authorList>
            <person name="Li R."/>
            <person name="Bekaert M."/>
        </authorList>
    </citation>
    <scope>NUCLEOTIDE SEQUENCE [LARGE SCALE GENOMIC DNA]</scope>
    <source>
        <strain evidence="8">wild</strain>
    </source>
</reference>
<sequence length="286" mass="32858">MASQRGGGLVQRRGNNVRTDDTNSSEQQEDLSGYPDEEEEHDSKETRLTLMEEILLLGLKDREGYTSFWNDCISSGLRGCILIELGLRGRVELEKAGMRRRSLLNRKILLKNPAPTGDVLLDEALKHIKETEPAETVQSWIEYLSGETWNPLKLRYQLRNVRERLAKNLVEKGVCTTEKQNFLLFDMTTHPLTDSNMKQKLIKKVQESVLSRWTNNAHRMEKRMLALIYLAHSSDVLENAFAPLSDDDYEIAMKRVRELLDLDFDQESMKEGTNDVLWAVVAAFSK</sequence>
<accession>A0A6J8DUG0</accession>
<proteinExistence type="inferred from homology"/>
<evidence type="ECO:0000256" key="5">
    <source>
        <dbReference type="ARBA" id="ARBA00023136"/>
    </source>
</evidence>
<evidence type="ECO:0000256" key="3">
    <source>
        <dbReference type="ARBA" id="ARBA00023034"/>
    </source>
</evidence>
<keyword evidence="5" id="KW-0472">Membrane</keyword>
<dbReference type="GO" id="GO:0043001">
    <property type="term" value="P:Golgi to plasma membrane protein transport"/>
    <property type="evidence" value="ECO:0007669"/>
    <property type="project" value="TreeGrafter"/>
</dbReference>
<dbReference type="InterPro" id="IPR008628">
    <property type="entry name" value="GPP34-like"/>
</dbReference>
<gene>
    <name evidence="7" type="ORF">MCOR_45267</name>
</gene>
<comment type="subcellular location">
    <subcellularLocation>
        <location evidence="1">Golgi apparatus membrane</location>
        <topology evidence="1">Peripheral membrane protein</topology>
        <orientation evidence="1">Cytoplasmic side</orientation>
    </subcellularLocation>
</comment>
<dbReference type="GO" id="GO:0031985">
    <property type="term" value="C:Golgi cisterna"/>
    <property type="evidence" value="ECO:0007669"/>
    <property type="project" value="TreeGrafter"/>
</dbReference>
<dbReference type="Gene3D" id="1.10.3630.10">
    <property type="entry name" value="yeast vps74-n-term truncation variant domain like"/>
    <property type="match status" value="1"/>
</dbReference>
<keyword evidence="8" id="KW-1185">Reference proteome</keyword>
<feature type="region of interest" description="Disordered" evidence="6">
    <location>
        <begin position="1"/>
        <end position="45"/>
    </location>
</feature>
<dbReference type="Pfam" id="PF05719">
    <property type="entry name" value="GPP34"/>
    <property type="match status" value="1"/>
</dbReference>
<dbReference type="GO" id="GO:0048194">
    <property type="term" value="P:Golgi vesicle budding"/>
    <property type="evidence" value="ECO:0007669"/>
    <property type="project" value="TreeGrafter"/>
</dbReference>
<dbReference type="InterPro" id="IPR038261">
    <property type="entry name" value="GPP34-like_sf"/>
</dbReference>
<evidence type="ECO:0000256" key="1">
    <source>
        <dbReference type="ARBA" id="ARBA00004255"/>
    </source>
</evidence>
<evidence type="ECO:0000256" key="6">
    <source>
        <dbReference type="SAM" id="MobiDB-lite"/>
    </source>
</evidence>
<comment type="similarity">
    <text evidence="2">Belongs to the GOLPH3/VPS74 family.</text>
</comment>
<dbReference type="GO" id="GO:0000139">
    <property type="term" value="C:Golgi membrane"/>
    <property type="evidence" value="ECO:0007669"/>
    <property type="project" value="UniProtKB-SubCell"/>
</dbReference>
<dbReference type="GO" id="GO:0005829">
    <property type="term" value="C:cytosol"/>
    <property type="evidence" value="ECO:0007669"/>
    <property type="project" value="TreeGrafter"/>
</dbReference>
<feature type="compositionally biased region" description="Polar residues" evidence="6">
    <location>
        <begin position="13"/>
        <end position="26"/>
    </location>
</feature>
<name>A0A6J8DUG0_MYTCO</name>
<dbReference type="GO" id="GO:0005802">
    <property type="term" value="C:trans-Golgi network"/>
    <property type="evidence" value="ECO:0007669"/>
    <property type="project" value="TreeGrafter"/>
</dbReference>